<name>A0A3D8J220_9HELI</name>
<evidence type="ECO:0000256" key="2">
    <source>
        <dbReference type="ARBA" id="ARBA00022448"/>
    </source>
</evidence>
<reference evidence="6 7" key="1">
    <citation type="submission" date="2018-04" db="EMBL/GenBank/DDBJ databases">
        <title>Novel Campyloabacter and Helicobacter Species and Strains.</title>
        <authorList>
            <person name="Mannion A.J."/>
            <person name="Shen Z."/>
            <person name="Fox J.G."/>
        </authorList>
    </citation>
    <scope>NUCLEOTIDE SEQUENCE [LARGE SCALE GENOMIC DNA]</scope>
    <source>
        <strain evidence="6 7">MIT 97-5075</strain>
    </source>
</reference>
<dbReference type="PANTHER" id="PTHR30085">
    <property type="entry name" value="AMINO ACID ABC TRANSPORTER PERMEASE"/>
    <property type="match status" value="1"/>
</dbReference>
<dbReference type="InterPro" id="IPR051455">
    <property type="entry name" value="Bact_solute-bind_prot3"/>
</dbReference>
<dbReference type="InterPro" id="IPR018313">
    <property type="entry name" value="SBP_3_CS"/>
</dbReference>
<dbReference type="GO" id="GO:0006865">
    <property type="term" value="P:amino acid transport"/>
    <property type="evidence" value="ECO:0007669"/>
    <property type="project" value="TreeGrafter"/>
</dbReference>
<evidence type="ECO:0000256" key="3">
    <source>
        <dbReference type="ARBA" id="ARBA00022729"/>
    </source>
</evidence>
<dbReference type="AlphaFoldDB" id="A0A3D8J220"/>
<evidence type="ECO:0000313" key="7">
    <source>
        <dbReference type="Proteomes" id="UP000256424"/>
    </source>
</evidence>
<comment type="similarity">
    <text evidence="1 4">Belongs to the bacterial solute-binding protein 3 family.</text>
</comment>
<organism evidence="6 7">
    <name type="scientific">Helicobacter aurati</name>
    <dbReference type="NCBI Taxonomy" id="137778"/>
    <lineage>
        <taxon>Bacteria</taxon>
        <taxon>Pseudomonadati</taxon>
        <taxon>Campylobacterota</taxon>
        <taxon>Epsilonproteobacteria</taxon>
        <taxon>Campylobacterales</taxon>
        <taxon>Helicobacteraceae</taxon>
        <taxon>Helicobacter</taxon>
    </lineage>
</organism>
<evidence type="ECO:0000256" key="4">
    <source>
        <dbReference type="RuleBase" id="RU003744"/>
    </source>
</evidence>
<keyword evidence="3" id="KW-0732">Signal</keyword>
<dbReference type="Gene3D" id="3.40.190.10">
    <property type="entry name" value="Periplasmic binding protein-like II"/>
    <property type="match status" value="2"/>
</dbReference>
<evidence type="ECO:0000256" key="1">
    <source>
        <dbReference type="ARBA" id="ARBA00010333"/>
    </source>
</evidence>
<dbReference type="PANTHER" id="PTHR30085:SF6">
    <property type="entry name" value="ABC TRANSPORTER GLUTAMINE-BINDING PROTEIN GLNH"/>
    <property type="match status" value="1"/>
</dbReference>
<dbReference type="InterPro" id="IPR001638">
    <property type="entry name" value="Solute-binding_3/MltF_N"/>
</dbReference>
<dbReference type="GO" id="GO:0005576">
    <property type="term" value="C:extracellular region"/>
    <property type="evidence" value="ECO:0007669"/>
    <property type="project" value="TreeGrafter"/>
</dbReference>
<protein>
    <submittedName>
        <fullName evidence="6">Adhesin</fullName>
    </submittedName>
</protein>
<proteinExistence type="inferred from homology"/>
<dbReference type="EMBL" id="NXLW01000011">
    <property type="protein sequence ID" value="RDU71589.1"/>
    <property type="molecule type" value="Genomic_DNA"/>
</dbReference>
<dbReference type="OrthoDB" id="9777941at2"/>
<dbReference type="Proteomes" id="UP000256424">
    <property type="component" value="Unassembled WGS sequence"/>
</dbReference>
<dbReference type="PROSITE" id="PS01039">
    <property type="entry name" value="SBP_BACTERIAL_3"/>
    <property type="match status" value="1"/>
</dbReference>
<sequence>MRKTFFIRVLVSILFIGIGMLLNACNEGSDKASAKASNQLEAIKAKGVLVVGVKKDTPNFALLNHKTKQIEGFEVDIAKLLAKEVLGDENKIKLEPVTAKTRGPLLDNGTLDVVIATFTITEERKKTYNFSDSYYKDPIGFLVLKENNFTDFESLDGKVIGVAQAATTNQVVSNAAQNMGIKVTIREFPDYPSLKSALDSKRIDAFAVDKSILRGYLDNNNMILDDSLNPQEYGIVTRKNDTEWSNYVNNFVKNHREEIDSLAVKWNLK</sequence>
<keyword evidence="2" id="KW-0813">Transport</keyword>
<dbReference type="GO" id="GO:0030288">
    <property type="term" value="C:outer membrane-bounded periplasmic space"/>
    <property type="evidence" value="ECO:0007669"/>
    <property type="project" value="TreeGrafter"/>
</dbReference>
<gene>
    <name evidence="6" type="ORF">CQA66_06230</name>
</gene>
<dbReference type="SUPFAM" id="SSF53850">
    <property type="entry name" value="Periplasmic binding protein-like II"/>
    <property type="match status" value="1"/>
</dbReference>
<feature type="domain" description="Solute-binding protein family 3/N-terminal" evidence="5">
    <location>
        <begin position="48"/>
        <end position="269"/>
    </location>
</feature>
<evidence type="ECO:0000259" key="5">
    <source>
        <dbReference type="SMART" id="SM00062"/>
    </source>
</evidence>
<comment type="caution">
    <text evidence="6">The sequence shown here is derived from an EMBL/GenBank/DDBJ whole genome shotgun (WGS) entry which is preliminary data.</text>
</comment>
<keyword evidence="7" id="KW-1185">Reference proteome</keyword>
<evidence type="ECO:0000313" key="6">
    <source>
        <dbReference type="EMBL" id="RDU71589.1"/>
    </source>
</evidence>
<dbReference type="Pfam" id="PF00497">
    <property type="entry name" value="SBP_bac_3"/>
    <property type="match status" value="1"/>
</dbReference>
<dbReference type="SMART" id="SM00062">
    <property type="entry name" value="PBPb"/>
    <property type="match status" value="1"/>
</dbReference>
<accession>A0A3D8J220</accession>